<evidence type="ECO:0000313" key="8">
    <source>
        <dbReference type="EMBL" id="KRL93338.1"/>
    </source>
</evidence>
<organism evidence="8 9">
    <name type="scientific">Levilactobacillus hammesii DSM 16381</name>
    <dbReference type="NCBI Taxonomy" id="1423753"/>
    <lineage>
        <taxon>Bacteria</taxon>
        <taxon>Bacillati</taxon>
        <taxon>Bacillota</taxon>
        <taxon>Bacilli</taxon>
        <taxon>Lactobacillales</taxon>
        <taxon>Lactobacillaceae</taxon>
        <taxon>Levilactobacillus</taxon>
    </lineage>
</organism>
<feature type="compositionally biased region" description="Low complexity" evidence="5">
    <location>
        <begin position="823"/>
        <end position="848"/>
    </location>
</feature>
<evidence type="ECO:0000256" key="4">
    <source>
        <dbReference type="ARBA" id="ARBA00023088"/>
    </source>
</evidence>
<keyword evidence="3" id="KW-0732">Signal</keyword>
<evidence type="ECO:0000256" key="1">
    <source>
        <dbReference type="ARBA" id="ARBA00022512"/>
    </source>
</evidence>
<feature type="transmembrane region" description="Helical" evidence="6">
    <location>
        <begin position="955"/>
        <end position="973"/>
    </location>
</feature>
<feature type="region of interest" description="Disordered" evidence="5">
    <location>
        <begin position="70"/>
        <end position="218"/>
    </location>
</feature>
<name>A0A0R1UP37_9LACO</name>
<sequence length="978" mass="102584">MAIRKLSNGGIEMSRKQYQQRLSGTTKVRFKLYKSGKLWLVSGLTTVSLLTGLTLVGTMPVHAATVSANEAASESSNQPAAPSSSATLTSGNTTPSSLNNKDSDSSNTGANDAATNVTNPNGNTSSDSDKDNAANSNDSGLNDGSSNDDNSKDANSHDGSSSDANDALTSSNSTAPSKSDSQPDNQKVIGSQDKDNTDLNLDEKYAPDDSPLRNLDTPNISESLLSDVKEAQNASQPFIAEDLLLDADASNAVTTDATPTTTVSPVAPTLNYTPNIGNFRVTVDGATSYALYGATASVTVQPYSTTNYDGRSPIRTVTGDQQLWGFYIILPNGVTANLSDLQTSAKQFCIGLNADGNISNLTSLDVYQLASTNDGREVFYFRPNDGAVIASQSKPDGTKLHLLITTPSARSGIKSVTINADTVKSFDSNATSQNTAITPLSTADRLNLAVQNDILFYGQSDTALTDPFHYAALPWQDFSSDPDNPYPDNYLVGTIGYATATIPKGKTNYVLTNWSSTLTYVNVQAKDTYNVINKDTNKTTKFTISGATGTPYSPLTEISKNTGYTSTGYHFSLDPDTFSALPTTAVYNPTIADLKSSDDPTTFIATGQNYTVYVSALQTDLSTKPSTLVAGAANRWTPKDNLTKASDENGGTISVGNGITMTTADGTPVTTSDPSSLVNTAKAGTYTVYYAYTDAQGNQTVVPATITVLPNYSSISVTPTFKSSASTATTWDPAANLTSYTDTRPDGTAADPVTDATALAKALADGTIKVTYAYQKTAADPVSASNGVNPQVPGIYTVTYTYTDTNGQAVTATSIVTITAATPSGTTTPDTTPTTTEPTTVPGKTTPTISKPAKVTPAIIDVQPPICRTAKPGYVIVKTISTKEHFKKTATTTGYRYRQGGDTAWGQGQAPSTGFSSESNGYGDSNGYGNRNGNHGAANAATSLTLPQTSDAHPSWTSLVGLSLLAFLGLLGFRRKQD</sequence>
<dbReference type="EMBL" id="AZFS01000064">
    <property type="protein sequence ID" value="KRL93338.1"/>
    <property type="molecule type" value="Genomic_DNA"/>
</dbReference>
<feature type="compositionally biased region" description="Polar residues" evidence="5">
    <location>
        <begin position="159"/>
        <end position="189"/>
    </location>
</feature>
<keyword evidence="2" id="KW-0964">Secreted</keyword>
<keyword evidence="4" id="KW-0572">Peptidoglycan-anchor</keyword>
<dbReference type="PROSITE" id="PS50847">
    <property type="entry name" value="GRAM_POS_ANCHORING"/>
    <property type="match status" value="1"/>
</dbReference>
<feature type="region of interest" description="Disordered" evidence="5">
    <location>
        <begin position="902"/>
        <end position="934"/>
    </location>
</feature>
<evidence type="ECO:0000256" key="6">
    <source>
        <dbReference type="SAM" id="Phobius"/>
    </source>
</evidence>
<dbReference type="Gene3D" id="2.60.40.10">
    <property type="entry name" value="Immunoglobulins"/>
    <property type="match status" value="1"/>
</dbReference>
<feature type="compositionally biased region" description="Low complexity" evidence="5">
    <location>
        <begin position="133"/>
        <end position="148"/>
    </location>
</feature>
<dbReference type="InterPro" id="IPR013783">
    <property type="entry name" value="Ig-like_fold"/>
</dbReference>
<dbReference type="PATRIC" id="fig|1423753.3.peg.1261"/>
<keyword evidence="1" id="KW-0134">Cell wall</keyword>
<keyword evidence="6" id="KW-0812">Transmembrane</keyword>
<evidence type="ECO:0000259" key="7">
    <source>
        <dbReference type="PROSITE" id="PS50847"/>
    </source>
</evidence>
<dbReference type="AlphaFoldDB" id="A0A0R1UP37"/>
<proteinExistence type="predicted"/>
<keyword evidence="6" id="KW-0472">Membrane</keyword>
<dbReference type="Proteomes" id="UP000051580">
    <property type="component" value="Unassembled WGS sequence"/>
</dbReference>
<feature type="compositionally biased region" description="Polar residues" evidence="5">
    <location>
        <begin position="108"/>
        <end position="122"/>
    </location>
</feature>
<evidence type="ECO:0000256" key="2">
    <source>
        <dbReference type="ARBA" id="ARBA00022525"/>
    </source>
</evidence>
<keyword evidence="9" id="KW-1185">Reference proteome</keyword>
<reference evidence="8 9" key="1">
    <citation type="journal article" date="2015" name="Genome Announc.">
        <title>Expanding the biotechnology potential of lactobacilli through comparative genomics of 213 strains and associated genera.</title>
        <authorList>
            <person name="Sun Z."/>
            <person name="Harris H.M."/>
            <person name="McCann A."/>
            <person name="Guo C."/>
            <person name="Argimon S."/>
            <person name="Zhang W."/>
            <person name="Yang X."/>
            <person name="Jeffery I.B."/>
            <person name="Cooney J.C."/>
            <person name="Kagawa T.F."/>
            <person name="Liu W."/>
            <person name="Song Y."/>
            <person name="Salvetti E."/>
            <person name="Wrobel A."/>
            <person name="Rasinkangas P."/>
            <person name="Parkhill J."/>
            <person name="Rea M.C."/>
            <person name="O'Sullivan O."/>
            <person name="Ritari J."/>
            <person name="Douillard F.P."/>
            <person name="Paul Ross R."/>
            <person name="Yang R."/>
            <person name="Briner A.E."/>
            <person name="Felis G.E."/>
            <person name="de Vos W.M."/>
            <person name="Barrangou R."/>
            <person name="Klaenhammer T.R."/>
            <person name="Caufield P.W."/>
            <person name="Cui Y."/>
            <person name="Zhang H."/>
            <person name="O'Toole P.W."/>
        </authorList>
    </citation>
    <scope>NUCLEOTIDE SEQUENCE [LARGE SCALE GENOMIC DNA]</scope>
    <source>
        <strain evidence="8 9">DSM 16381</strain>
    </source>
</reference>
<comment type="caution">
    <text evidence="8">The sequence shown here is derived from an EMBL/GenBank/DDBJ whole genome shotgun (WGS) entry which is preliminary data.</text>
</comment>
<evidence type="ECO:0000256" key="3">
    <source>
        <dbReference type="ARBA" id="ARBA00022729"/>
    </source>
</evidence>
<dbReference type="InterPro" id="IPR019931">
    <property type="entry name" value="LPXTG_anchor"/>
</dbReference>
<feature type="domain" description="Gram-positive cocci surface proteins LPxTG" evidence="7">
    <location>
        <begin position="946"/>
        <end position="978"/>
    </location>
</feature>
<dbReference type="NCBIfam" id="TIGR01167">
    <property type="entry name" value="LPXTG_anchor"/>
    <property type="match status" value="1"/>
</dbReference>
<dbReference type="NCBIfam" id="TIGR03715">
    <property type="entry name" value="KxYKxGKxW"/>
    <property type="match status" value="1"/>
</dbReference>
<keyword evidence="6" id="KW-1133">Transmembrane helix</keyword>
<dbReference type="InterPro" id="IPR022263">
    <property type="entry name" value="KxYKxGKxW"/>
</dbReference>
<dbReference type="Pfam" id="PF19258">
    <property type="entry name" value="KxYKxGKxW_sig"/>
    <property type="match status" value="1"/>
</dbReference>
<feature type="compositionally biased region" description="Low complexity" evidence="5">
    <location>
        <begin position="70"/>
        <end position="86"/>
    </location>
</feature>
<feature type="compositionally biased region" description="Low complexity" evidence="5">
    <location>
        <begin position="916"/>
        <end position="934"/>
    </location>
</feature>
<protein>
    <submittedName>
        <fullName evidence="8">Beta-fructosidase</fullName>
    </submittedName>
</protein>
<evidence type="ECO:0000256" key="5">
    <source>
        <dbReference type="SAM" id="MobiDB-lite"/>
    </source>
</evidence>
<accession>A0A0R1UP37</accession>
<feature type="region of interest" description="Disordered" evidence="5">
    <location>
        <begin position="823"/>
        <end position="850"/>
    </location>
</feature>
<gene>
    <name evidence="8" type="ORF">FD28_GL001213</name>
</gene>
<evidence type="ECO:0000313" key="9">
    <source>
        <dbReference type="Proteomes" id="UP000051580"/>
    </source>
</evidence>
<feature type="compositionally biased region" description="Basic and acidic residues" evidence="5">
    <location>
        <begin position="192"/>
        <end position="211"/>
    </location>
</feature>
<dbReference type="STRING" id="1423753.FD28_GL001213"/>